<feature type="transmembrane region" description="Helical" evidence="1">
    <location>
        <begin position="131"/>
        <end position="150"/>
    </location>
</feature>
<feature type="transmembrane region" description="Helical" evidence="1">
    <location>
        <begin position="39"/>
        <end position="62"/>
    </location>
</feature>
<reference evidence="2" key="1">
    <citation type="submission" date="2020-07" db="EMBL/GenBank/DDBJ databases">
        <title>Huge and variable diversity of episymbiotic CPR bacteria and DPANN archaea in groundwater ecosystems.</title>
        <authorList>
            <person name="He C.Y."/>
            <person name="Keren R."/>
            <person name="Whittaker M."/>
            <person name="Farag I.F."/>
            <person name="Doudna J."/>
            <person name="Cate J.H.D."/>
            <person name="Banfield J.F."/>
        </authorList>
    </citation>
    <scope>NUCLEOTIDE SEQUENCE</scope>
    <source>
        <strain evidence="2">NC_groundwater_1586_Pr3_B-0.1um_66_15</strain>
    </source>
</reference>
<protein>
    <submittedName>
        <fullName evidence="2">Uncharacterized protein</fullName>
    </submittedName>
</protein>
<keyword evidence="1" id="KW-0812">Transmembrane</keyword>
<dbReference type="AlphaFoldDB" id="A0A933L1B6"/>
<accession>A0A933L1B6</accession>
<comment type="caution">
    <text evidence="2">The sequence shown here is derived from an EMBL/GenBank/DDBJ whole genome shotgun (WGS) entry which is preliminary data.</text>
</comment>
<name>A0A933L1B6_9HYPH</name>
<dbReference type="Proteomes" id="UP000782610">
    <property type="component" value="Unassembled WGS sequence"/>
</dbReference>
<feature type="transmembrane region" description="Helical" evidence="1">
    <location>
        <begin position="107"/>
        <end position="125"/>
    </location>
</feature>
<evidence type="ECO:0000256" key="1">
    <source>
        <dbReference type="SAM" id="Phobius"/>
    </source>
</evidence>
<evidence type="ECO:0000313" key="3">
    <source>
        <dbReference type="Proteomes" id="UP000782610"/>
    </source>
</evidence>
<evidence type="ECO:0000313" key="2">
    <source>
        <dbReference type="EMBL" id="MBI4920410.1"/>
    </source>
</evidence>
<dbReference type="EMBL" id="JACRAF010000005">
    <property type="protein sequence ID" value="MBI4920410.1"/>
    <property type="molecule type" value="Genomic_DNA"/>
</dbReference>
<keyword evidence="1" id="KW-1133">Transmembrane helix</keyword>
<organism evidence="2 3">
    <name type="scientific">Devosia nanyangense</name>
    <dbReference type="NCBI Taxonomy" id="1228055"/>
    <lineage>
        <taxon>Bacteria</taxon>
        <taxon>Pseudomonadati</taxon>
        <taxon>Pseudomonadota</taxon>
        <taxon>Alphaproteobacteria</taxon>
        <taxon>Hyphomicrobiales</taxon>
        <taxon>Devosiaceae</taxon>
        <taxon>Devosia</taxon>
    </lineage>
</organism>
<sequence length="256" mass="28273">MLTDPRVGLLGSLTVAAVAALWLLVQWPFGDRLFELMSYTQYAVDLLAIFLLLAGLAVALLFRRYQRVKADLLAGRNVIARWHASAAEFAAFATVADARDRADKRGALFLVFGFVVVIFGAFAIFDPEVAPFMLALAAALMVAILLAFLYGNRVRRKQLKPRSGEIIVGTHGLLVNDVLHVWRTPLSWFSGTRIEPGPPALMTVTYGFLARYGVQYVDVMLPIPEEAMPLARTVEQALGTGRRRRARSRTADRRGG</sequence>
<feature type="transmembrane region" description="Helical" evidence="1">
    <location>
        <begin position="7"/>
        <end position="27"/>
    </location>
</feature>
<proteinExistence type="predicted"/>
<keyword evidence="1" id="KW-0472">Membrane</keyword>
<gene>
    <name evidence="2" type="ORF">HY834_01560</name>
</gene>